<dbReference type="NCBIfam" id="NF003805">
    <property type="entry name" value="PRK05395.1-2"/>
    <property type="match status" value="1"/>
</dbReference>
<sequence length="158" mass="17762">MTDTKKKILLINGPNLNLLGTREPELYGTTTLAQVETALVERAARHNLELDYFQSNHEGHILDRIHQARTEGVTGIILNPAGLSHSSVAMRDALLGVAIPYIEIHITNRYQREKWRHQSHFSDKAEAVITGLGVFGYVASLDWWAWKLEGSSFEALTK</sequence>
<keyword evidence="2 3" id="KW-0456">Lyase</keyword>
<gene>
    <name evidence="3" type="primary">qutE</name>
    <name evidence="4" type="ORF">SEUCBS140593_001547</name>
</gene>
<feature type="site" description="Transition state stabilizer" evidence="3">
    <location>
        <position position="22"/>
    </location>
</feature>
<dbReference type="Gene3D" id="3.40.50.9100">
    <property type="entry name" value="Dehydroquinase, class II"/>
    <property type="match status" value="1"/>
</dbReference>
<organism evidence="4 5">
    <name type="scientific">Sporothrix eucalyptigena</name>
    <dbReference type="NCBI Taxonomy" id="1812306"/>
    <lineage>
        <taxon>Eukaryota</taxon>
        <taxon>Fungi</taxon>
        <taxon>Dikarya</taxon>
        <taxon>Ascomycota</taxon>
        <taxon>Pezizomycotina</taxon>
        <taxon>Sordariomycetes</taxon>
        <taxon>Sordariomycetidae</taxon>
        <taxon>Ophiostomatales</taxon>
        <taxon>Ophiostomataceae</taxon>
        <taxon>Sporothrix</taxon>
    </lineage>
</organism>
<dbReference type="EC" id="4.2.1.10" evidence="3"/>
<evidence type="ECO:0000313" key="4">
    <source>
        <dbReference type="EMBL" id="CAK7212569.1"/>
    </source>
</evidence>
<evidence type="ECO:0000256" key="3">
    <source>
        <dbReference type="HAMAP-Rule" id="MF_03136"/>
    </source>
</evidence>
<protein>
    <recommendedName>
        <fullName evidence="3">Catabolic 3-dehydroquinase</fullName>
        <shortName evidence="3">cDHQase</shortName>
        <ecNumber evidence="3">4.2.1.10</ecNumber>
    </recommendedName>
    <alternativeName>
        <fullName evidence="3">3-dehydroquinate dehydratase</fullName>
    </alternativeName>
</protein>
<dbReference type="EMBL" id="CAWUHD010000009">
    <property type="protein sequence ID" value="CAK7212569.1"/>
    <property type="molecule type" value="Genomic_DNA"/>
</dbReference>
<feature type="binding site" evidence="3">
    <location>
        <position position="79"/>
    </location>
    <ligand>
        <name>substrate</name>
    </ligand>
</feature>
<feature type="binding site" evidence="3">
    <location>
        <begin position="106"/>
        <end position="107"/>
    </location>
    <ligand>
        <name>substrate</name>
    </ligand>
</feature>
<dbReference type="NCBIfam" id="NF003806">
    <property type="entry name" value="PRK05395.1-3"/>
    <property type="match status" value="1"/>
</dbReference>
<dbReference type="SUPFAM" id="SSF52304">
    <property type="entry name" value="Type II 3-dehydroquinate dehydratase"/>
    <property type="match status" value="1"/>
</dbReference>
<keyword evidence="5" id="KW-1185">Reference proteome</keyword>
<dbReference type="PROSITE" id="PS01029">
    <property type="entry name" value="DEHYDROQUINASE_II"/>
    <property type="match status" value="1"/>
</dbReference>
<comment type="pathway">
    <text evidence="3">Aromatic compound metabolism; 3,4-dihydroxybenzoate biosynthesis; 3,4-dihydroxybenzoate from 3-dehydroquinate: step 1/2.</text>
</comment>
<comment type="catalytic activity">
    <reaction evidence="3">
        <text>3-dehydroquinate = 3-dehydroshikimate + H2O</text>
        <dbReference type="Rhea" id="RHEA:21096"/>
        <dbReference type="ChEBI" id="CHEBI:15377"/>
        <dbReference type="ChEBI" id="CHEBI:16630"/>
        <dbReference type="ChEBI" id="CHEBI:32364"/>
        <dbReference type="EC" id="4.2.1.10"/>
    </reaction>
</comment>
<comment type="function">
    <text evidence="3">Is involved in the catabolism of quinate. Allows the utilization of quinate as carbon source via the beta-ketoadipate pathway.</text>
</comment>
<dbReference type="Pfam" id="PF01220">
    <property type="entry name" value="DHquinase_II"/>
    <property type="match status" value="1"/>
</dbReference>
<dbReference type="PANTHER" id="PTHR21272">
    <property type="entry name" value="CATABOLIC 3-DEHYDROQUINASE"/>
    <property type="match status" value="1"/>
</dbReference>
<dbReference type="PANTHER" id="PTHR21272:SF3">
    <property type="entry name" value="CATABOLIC 3-DEHYDROQUINASE"/>
    <property type="match status" value="1"/>
</dbReference>
<reference evidence="4 5" key="1">
    <citation type="submission" date="2024-01" db="EMBL/GenBank/DDBJ databases">
        <authorList>
            <person name="Allen C."/>
            <person name="Tagirdzhanova G."/>
        </authorList>
    </citation>
    <scope>NUCLEOTIDE SEQUENCE [LARGE SCALE GENOMIC DNA]</scope>
</reference>
<dbReference type="InterPro" id="IPR001874">
    <property type="entry name" value="DHquinase_II"/>
</dbReference>
<feature type="binding site" evidence="3">
    <location>
        <position position="85"/>
    </location>
    <ligand>
        <name>substrate</name>
    </ligand>
</feature>
<evidence type="ECO:0000313" key="5">
    <source>
        <dbReference type="Proteomes" id="UP001642482"/>
    </source>
</evidence>
<comment type="similarity">
    <text evidence="3">Belongs to the type-II 3-dehydroquinase family.</text>
</comment>
<feature type="active site" description="Proton acceptor" evidence="3">
    <location>
        <position position="27"/>
    </location>
</feature>
<dbReference type="InterPro" id="IPR036441">
    <property type="entry name" value="DHquinase_II_sf"/>
</dbReference>
<evidence type="ECO:0000256" key="1">
    <source>
        <dbReference type="ARBA" id="ARBA00022911"/>
    </source>
</evidence>
<accession>A0ABP0AZ68</accession>
<feature type="binding site" evidence="3">
    <location>
        <position position="116"/>
    </location>
    <ligand>
        <name>substrate</name>
    </ligand>
</feature>
<dbReference type="NCBIfam" id="NF003807">
    <property type="entry name" value="PRK05395.1-4"/>
    <property type="match status" value="1"/>
</dbReference>
<dbReference type="Proteomes" id="UP001642482">
    <property type="component" value="Unassembled WGS sequence"/>
</dbReference>
<feature type="active site" description="Proton donor" evidence="3">
    <location>
        <position position="105"/>
    </location>
</feature>
<dbReference type="NCBIfam" id="NF003804">
    <property type="entry name" value="PRK05395.1-1"/>
    <property type="match status" value="1"/>
</dbReference>
<dbReference type="CDD" id="cd00466">
    <property type="entry name" value="DHQase_II"/>
    <property type="match status" value="1"/>
</dbReference>
<dbReference type="PIRSF" id="PIRSF001399">
    <property type="entry name" value="DHquinase_II"/>
    <property type="match status" value="1"/>
</dbReference>
<proteinExistence type="inferred from homology"/>
<keyword evidence="1 3" id="KW-0672">Quinate metabolism</keyword>
<dbReference type="InterPro" id="IPR018509">
    <property type="entry name" value="DHquinase_II_CS"/>
</dbReference>
<evidence type="ECO:0000256" key="2">
    <source>
        <dbReference type="ARBA" id="ARBA00023239"/>
    </source>
</evidence>
<name>A0ABP0AZ68_9PEZI</name>
<dbReference type="NCBIfam" id="TIGR01088">
    <property type="entry name" value="aroQ"/>
    <property type="match status" value="1"/>
</dbReference>
<dbReference type="HAMAP" id="MF_00169">
    <property type="entry name" value="AroQ"/>
    <property type="match status" value="1"/>
</dbReference>
<comment type="caution">
    <text evidence="4">The sequence shown here is derived from an EMBL/GenBank/DDBJ whole genome shotgun (WGS) entry which is preliminary data.</text>
</comment>
<feature type="binding site" evidence="3">
    <location>
        <position position="92"/>
    </location>
    <ligand>
        <name>substrate</name>
    </ligand>
</feature>
<comment type="subunit">
    <text evidence="3">Homododecamer. Adopts a ring-like structure, composed of an arrangement of two hexameric rings stacked on top of one another.</text>
</comment>